<keyword evidence="1" id="KW-1199">Hemostasis impairing toxin</keyword>
<dbReference type="OMA" id="APACTTH"/>
<feature type="active site" description="Nucleophile" evidence="2">
    <location>
        <position position="379"/>
    </location>
</feature>
<dbReference type="AlphaFoldDB" id="A0A8I6RI01"/>
<accession>A0A8I6RI01</accession>
<dbReference type="InterPro" id="IPR043138">
    <property type="entry name" value="GGT_lsub"/>
</dbReference>
<dbReference type="Proteomes" id="UP000494040">
    <property type="component" value="Unassembled WGS sequence"/>
</dbReference>
<sequence length="571" mass="62453">MDLRRYKKLMILTAIFLILVAIAVPIIIITFGKNINSYYLNRGAIVSNGGPCSEIGMNIMRKYDNAVDAIIATLLCDGVTMMSTMGVGGGFVATIYQRSERKAFSLIARETAPAAASISMFNQNSTLSRNGGLAIAVPGELMGYWEMYQKFGGRAPWKELFQPTIELCRNGVPINKHLADNIINHKNEIMDSKSLLKLLQNDKGELPVENDKIKMPKLAETLTLVAEEGPLVIYNGTLTVPLVNDIVSNGGIITVEDLASYKVRWEEPITATLNGGVQMFSTPPPASGLILSFILRVLDGLIPSSSEEQDVAMITEAFKHAYAFRSHLGDPYFVNITNTVKELQNPTIIENVRSQLNLNKTSVNASDYGAQYFTEDHGTANIVAVAPNGDAVVVTSTINLIFGSKLLSESTGIILNDEMDDFSSPGINNYFGVTPSVSNFIKPGARPVSSMCPAIFVNRDGDVRLAIGGAGGTKITTMTAQVAINNLWLNRNIKEAIQSPRFHHQLLPMEWDYESAMKKSIVNYMESLGHLVKETTYIPAFITAVSNVGNEIMGSDDLRRPGNVSYYTNEK</sequence>
<dbReference type="OrthoDB" id="1081007at2759"/>
<name>A0A8I6RI01_CIMLE</name>
<dbReference type="GO" id="GO:0006751">
    <property type="term" value="P:glutathione catabolic process"/>
    <property type="evidence" value="ECO:0007669"/>
    <property type="project" value="InterPro"/>
</dbReference>
<dbReference type="InterPro" id="IPR043137">
    <property type="entry name" value="GGT_ssub_C"/>
</dbReference>
<dbReference type="GO" id="GO:0036374">
    <property type="term" value="F:glutathione hydrolase activity"/>
    <property type="evidence" value="ECO:0007669"/>
    <property type="project" value="InterPro"/>
</dbReference>
<dbReference type="Gene3D" id="3.60.20.40">
    <property type="match status" value="1"/>
</dbReference>
<feature type="transmembrane region" description="Helical" evidence="4">
    <location>
        <begin position="70"/>
        <end position="96"/>
    </location>
</feature>
<proteinExistence type="predicted"/>
<evidence type="ECO:0000256" key="1">
    <source>
        <dbReference type="ARBA" id="ARBA00084097"/>
    </source>
</evidence>
<evidence type="ECO:0000256" key="4">
    <source>
        <dbReference type="SAM" id="Phobius"/>
    </source>
</evidence>
<dbReference type="InterPro" id="IPR000101">
    <property type="entry name" value="GGT_peptidase"/>
</dbReference>
<dbReference type="InterPro" id="IPR029055">
    <property type="entry name" value="Ntn_hydrolases_N"/>
</dbReference>
<keyword evidence="4" id="KW-0472">Membrane</keyword>
<feature type="binding site" evidence="3">
    <location>
        <begin position="397"/>
        <end position="399"/>
    </location>
    <ligand>
        <name>L-glutamate</name>
        <dbReference type="ChEBI" id="CHEBI:29985"/>
    </ligand>
</feature>
<feature type="binding site" evidence="3">
    <location>
        <position position="421"/>
    </location>
    <ligand>
        <name>L-glutamate</name>
        <dbReference type="ChEBI" id="CHEBI:29985"/>
    </ligand>
</feature>
<dbReference type="GeneID" id="106663714"/>
<dbReference type="FunFam" id="1.10.246.130:FF:000001">
    <property type="entry name" value="Gamma-glutamyltransferase 5 isoform 1"/>
    <property type="match status" value="1"/>
</dbReference>
<keyword evidence="6" id="KW-1185">Reference proteome</keyword>
<keyword evidence="1" id="KW-1202">Platelet aggregation activating toxin</keyword>
<evidence type="ECO:0008006" key="7">
    <source>
        <dbReference type="Google" id="ProtNLM"/>
    </source>
</evidence>
<evidence type="ECO:0000256" key="2">
    <source>
        <dbReference type="PIRSR" id="PIRSR600101-1"/>
    </source>
</evidence>
<evidence type="ECO:0000313" key="6">
    <source>
        <dbReference type="Proteomes" id="UP000494040"/>
    </source>
</evidence>
<dbReference type="SUPFAM" id="SSF56235">
    <property type="entry name" value="N-terminal nucleophile aminohydrolases (Ntn hydrolases)"/>
    <property type="match status" value="1"/>
</dbReference>
<feature type="binding site" evidence="3">
    <location>
        <position position="472"/>
    </location>
    <ligand>
        <name>L-glutamate</name>
        <dbReference type="ChEBI" id="CHEBI:29985"/>
    </ligand>
</feature>
<dbReference type="GO" id="GO:0005886">
    <property type="term" value="C:plasma membrane"/>
    <property type="evidence" value="ECO:0007669"/>
    <property type="project" value="TreeGrafter"/>
</dbReference>
<keyword evidence="4" id="KW-1133">Transmembrane helix</keyword>
<feature type="binding site" evidence="3">
    <location>
        <position position="109"/>
    </location>
    <ligand>
        <name>L-glutamate</name>
        <dbReference type="ChEBI" id="CHEBI:29985"/>
    </ligand>
</feature>
<dbReference type="RefSeq" id="XP_014244258.1">
    <property type="nucleotide sequence ID" value="XM_014388772.2"/>
</dbReference>
<dbReference type="Gene3D" id="1.10.246.130">
    <property type="match status" value="1"/>
</dbReference>
<evidence type="ECO:0000313" key="5">
    <source>
        <dbReference type="EnsemblMetazoa" id="XP_014244258.1"/>
    </source>
</evidence>
<keyword evidence="1" id="KW-0800">Toxin</keyword>
<organism evidence="5 6">
    <name type="scientific">Cimex lectularius</name>
    <name type="common">Bed bug</name>
    <name type="synonym">Acanthia lectularia</name>
    <dbReference type="NCBI Taxonomy" id="79782"/>
    <lineage>
        <taxon>Eukaryota</taxon>
        <taxon>Metazoa</taxon>
        <taxon>Ecdysozoa</taxon>
        <taxon>Arthropoda</taxon>
        <taxon>Hexapoda</taxon>
        <taxon>Insecta</taxon>
        <taxon>Pterygota</taxon>
        <taxon>Neoptera</taxon>
        <taxon>Paraneoptera</taxon>
        <taxon>Hemiptera</taxon>
        <taxon>Heteroptera</taxon>
        <taxon>Panheteroptera</taxon>
        <taxon>Cimicomorpha</taxon>
        <taxon>Cimicidae</taxon>
        <taxon>Cimex</taxon>
    </lineage>
</organism>
<keyword evidence="4" id="KW-0812">Transmembrane</keyword>
<dbReference type="FunFam" id="3.60.20.40:FF:000001">
    <property type="entry name" value="Gamma-glutamyltranspeptidase 1"/>
    <property type="match status" value="1"/>
</dbReference>
<dbReference type="PANTHER" id="PTHR11686">
    <property type="entry name" value="GAMMA GLUTAMYL TRANSPEPTIDASE"/>
    <property type="match status" value="1"/>
</dbReference>
<dbReference type="Pfam" id="PF01019">
    <property type="entry name" value="G_glu_transpept"/>
    <property type="match status" value="1"/>
</dbReference>
<protein>
    <recommendedName>
        <fullName evidence="7">Gamma-glutamyltransferase</fullName>
    </recommendedName>
</protein>
<dbReference type="PANTHER" id="PTHR11686:SF72">
    <property type="entry name" value="GAMMA-GLUTAMYL TRANSPEPTIDASE, ISOFORM A"/>
    <property type="match status" value="1"/>
</dbReference>
<feature type="binding site" evidence="3">
    <location>
        <begin position="449"/>
        <end position="450"/>
    </location>
    <ligand>
        <name>L-glutamate</name>
        <dbReference type="ChEBI" id="CHEBI:29985"/>
    </ligand>
</feature>
<reference evidence="5" key="1">
    <citation type="submission" date="2022-01" db="UniProtKB">
        <authorList>
            <consortium name="EnsemblMetazoa"/>
        </authorList>
    </citation>
    <scope>IDENTIFICATION</scope>
</reference>
<dbReference type="KEGG" id="clec:106663714"/>
<feature type="transmembrane region" description="Helical" evidence="4">
    <location>
        <begin position="9"/>
        <end position="31"/>
    </location>
</feature>
<dbReference type="PRINTS" id="PR01210">
    <property type="entry name" value="GGTRANSPTASE"/>
</dbReference>
<dbReference type="EnsemblMetazoa" id="XM_014388772.2">
    <property type="protein sequence ID" value="XP_014244258.1"/>
    <property type="gene ID" value="LOC106663714"/>
</dbReference>
<evidence type="ECO:0000256" key="3">
    <source>
        <dbReference type="PIRSR" id="PIRSR600101-2"/>
    </source>
</evidence>